<dbReference type="PANTHER" id="PTHR47241:SF1">
    <property type="entry name" value="BED-TYPE DOMAIN-CONTAINING PROTEIN"/>
    <property type="match status" value="1"/>
</dbReference>
<dbReference type="PANTHER" id="PTHR47241">
    <property type="entry name" value="FINGER PROTEIN, PUTATIVE-RELATED"/>
    <property type="match status" value="1"/>
</dbReference>
<evidence type="ECO:0000259" key="2">
    <source>
        <dbReference type="Pfam" id="PF05699"/>
    </source>
</evidence>
<feature type="domain" description="HAT C-terminal dimerisation" evidence="2">
    <location>
        <begin position="269"/>
        <end position="329"/>
    </location>
</feature>
<name>A0ABR3HT13_LOXSC</name>
<gene>
    <name evidence="3" type="ORF">ABMA27_003348</name>
</gene>
<proteinExistence type="predicted"/>
<organism evidence="3 4">
    <name type="scientific">Loxostege sticticalis</name>
    <name type="common">Beet webworm moth</name>
    <dbReference type="NCBI Taxonomy" id="481309"/>
    <lineage>
        <taxon>Eukaryota</taxon>
        <taxon>Metazoa</taxon>
        <taxon>Ecdysozoa</taxon>
        <taxon>Arthropoda</taxon>
        <taxon>Hexapoda</taxon>
        <taxon>Insecta</taxon>
        <taxon>Pterygota</taxon>
        <taxon>Neoptera</taxon>
        <taxon>Endopterygota</taxon>
        <taxon>Lepidoptera</taxon>
        <taxon>Glossata</taxon>
        <taxon>Ditrysia</taxon>
        <taxon>Pyraloidea</taxon>
        <taxon>Crambidae</taxon>
        <taxon>Pyraustinae</taxon>
        <taxon>Loxostege</taxon>
    </lineage>
</organism>
<accession>A0ABR3HT13</accession>
<dbReference type="Pfam" id="PF05699">
    <property type="entry name" value="Dimer_Tnp_hAT"/>
    <property type="match status" value="1"/>
</dbReference>
<protein>
    <recommendedName>
        <fullName evidence="2">HAT C-terminal dimerisation domain-containing protein</fullName>
    </recommendedName>
</protein>
<feature type="region of interest" description="Disordered" evidence="1">
    <location>
        <begin position="191"/>
        <end position="212"/>
    </location>
</feature>
<evidence type="ECO:0000313" key="3">
    <source>
        <dbReference type="EMBL" id="KAL0879633.1"/>
    </source>
</evidence>
<comment type="caution">
    <text evidence="3">The sequence shown here is derived from an EMBL/GenBank/DDBJ whole genome shotgun (WGS) entry which is preliminary data.</text>
</comment>
<evidence type="ECO:0000256" key="1">
    <source>
        <dbReference type="SAM" id="MobiDB-lite"/>
    </source>
</evidence>
<reference evidence="3 4" key="1">
    <citation type="submission" date="2024-06" db="EMBL/GenBank/DDBJ databases">
        <title>A chromosome-level genome assembly of beet webworm, Loxostege sticticalis.</title>
        <authorList>
            <person name="Zhang Y."/>
        </authorList>
    </citation>
    <scope>NUCLEOTIDE SEQUENCE [LARGE SCALE GENOMIC DNA]</scope>
    <source>
        <strain evidence="3">AQ026</strain>
        <tissue evidence="3">Whole body</tissue>
    </source>
</reference>
<dbReference type="InterPro" id="IPR008906">
    <property type="entry name" value="HATC_C_dom"/>
</dbReference>
<dbReference type="InterPro" id="IPR052865">
    <property type="entry name" value="Zinc_finger_BED"/>
</dbReference>
<sequence>MKNHLKSKHPDEFSALNDKNAVEPTTVSLAIAGTSSSSVAKKQSTMTESYERKLLWDINDTKARKYHYLVAEMIALDNEPLSIVERNGFTRLLEQALPRYKLPTQQWNLMEQCINLLKPFEEITKITSSGLSCVSEVIPHVTALKKYLDKTETEQRTPDLSHMRASLKAELETRFTSIRDLIGIFRMSCEESSSSSSCSTPAKTSRGEETEPAVSCKAHDSFWDCFDEVANENNTDQVQREERNAITCELDFISSQCELIALATLILGWAANAKQYPNLIKFVKIYLSAPCSSVYSERVFSEAGLIYEEKRNRLLPLNAEKLVFIHHNLPLVQYEY</sequence>
<dbReference type="Proteomes" id="UP001549920">
    <property type="component" value="Unassembled WGS sequence"/>
</dbReference>
<dbReference type="EMBL" id="JBEUOH010000014">
    <property type="protein sequence ID" value="KAL0879633.1"/>
    <property type="molecule type" value="Genomic_DNA"/>
</dbReference>
<dbReference type="SUPFAM" id="SSF53098">
    <property type="entry name" value="Ribonuclease H-like"/>
    <property type="match status" value="1"/>
</dbReference>
<dbReference type="InterPro" id="IPR012337">
    <property type="entry name" value="RNaseH-like_sf"/>
</dbReference>
<keyword evidence="4" id="KW-1185">Reference proteome</keyword>
<evidence type="ECO:0000313" key="4">
    <source>
        <dbReference type="Proteomes" id="UP001549920"/>
    </source>
</evidence>